<keyword evidence="1" id="KW-1185">Reference proteome</keyword>
<reference evidence="2" key="1">
    <citation type="submission" date="2025-08" db="UniProtKB">
        <authorList>
            <consortium name="RefSeq"/>
        </authorList>
    </citation>
    <scope>IDENTIFICATION</scope>
    <source>
        <tissue evidence="2">Whole Larva</tissue>
    </source>
</reference>
<gene>
    <name evidence="2" type="primary">LOC108561895</name>
</gene>
<protein>
    <submittedName>
        <fullName evidence="2">Uncharacterized protein LOC108561895</fullName>
    </submittedName>
</protein>
<dbReference type="Proteomes" id="UP000695000">
    <property type="component" value="Unplaced"/>
</dbReference>
<name>A0ABM1MLP9_NICVS</name>
<organism evidence="1 2">
    <name type="scientific">Nicrophorus vespilloides</name>
    <name type="common">Boreal carrion beetle</name>
    <dbReference type="NCBI Taxonomy" id="110193"/>
    <lineage>
        <taxon>Eukaryota</taxon>
        <taxon>Metazoa</taxon>
        <taxon>Ecdysozoa</taxon>
        <taxon>Arthropoda</taxon>
        <taxon>Hexapoda</taxon>
        <taxon>Insecta</taxon>
        <taxon>Pterygota</taxon>
        <taxon>Neoptera</taxon>
        <taxon>Endopterygota</taxon>
        <taxon>Coleoptera</taxon>
        <taxon>Polyphaga</taxon>
        <taxon>Staphyliniformia</taxon>
        <taxon>Silphidae</taxon>
        <taxon>Nicrophorinae</taxon>
        <taxon>Nicrophorus</taxon>
    </lineage>
</organism>
<dbReference type="GeneID" id="108561895"/>
<evidence type="ECO:0000313" key="2">
    <source>
        <dbReference type="RefSeq" id="XP_017775499.1"/>
    </source>
</evidence>
<dbReference type="RefSeq" id="XP_017775499.1">
    <property type="nucleotide sequence ID" value="XM_017920010.1"/>
</dbReference>
<sequence>MCVAGPQLPWWKEASGGRSPYHPGGAMRTMEEGQFYVHLGIPTGFRVDTKPSETLERMAEQLEAINSSLLAPWQKLNAVTTFILPQIHFILRGSYVHKGVLKVLGLRIKKLAKQWLNIPQRASPGIMPLQDLVVVATIVQAYRMLTAGDVLVRRIAEGQLRCVVARKIGRANPTDDEVAEYLSGSLERDFARDGDDIRSLWSRARTATRRLNIDHRVVWRHDAVRGELNIHTEGRSRTIISPTSRRLLEGTLKAALRRDYADRLKAKPDQGKVFRASSLWLSSCHFVRTGFATWFCDWRFIHRVRLNCVLLNATRRFRS</sequence>
<proteinExistence type="predicted"/>
<accession>A0ABM1MLP9</accession>
<evidence type="ECO:0000313" key="1">
    <source>
        <dbReference type="Proteomes" id="UP000695000"/>
    </source>
</evidence>